<evidence type="ECO:0000313" key="2">
    <source>
        <dbReference type="EMBL" id="KRM14616.1"/>
    </source>
</evidence>
<dbReference type="PANTHER" id="PTHR42957:SF1">
    <property type="entry name" value="HELICASE MJ1565-RELATED"/>
    <property type="match status" value="1"/>
</dbReference>
<dbReference type="PANTHER" id="PTHR42957">
    <property type="entry name" value="HELICASE MJ1565-RELATED"/>
    <property type="match status" value="1"/>
</dbReference>
<reference evidence="2 3" key="1">
    <citation type="journal article" date="2015" name="Genome Announc.">
        <title>Expanding the biotechnology potential of lactobacilli through comparative genomics of 213 strains and associated genera.</title>
        <authorList>
            <person name="Sun Z."/>
            <person name="Harris H.M."/>
            <person name="McCann A."/>
            <person name="Guo C."/>
            <person name="Argimon S."/>
            <person name="Zhang W."/>
            <person name="Yang X."/>
            <person name="Jeffery I.B."/>
            <person name="Cooney J.C."/>
            <person name="Kagawa T.F."/>
            <person name="Liu W."/>
            <person name="Song Y."/>
            <person name="Salvetti E."/>
            <person name="Wrobel A."/>
            <person name="Rasinkangas P."/>
            <person name="Parkhill J."/>
            <person name="Rea M.C."/>
            <person name="O'Sullivan O."/>
            <person name="Ritari J."/>
            <person name="Douillard F.P."/>
            <person name="Paul Ross R."/>
            <person name="Yang R."/>
            <person name="Briner A.E."/>
            <person name="Felis G.E."/>
            <person name="de Vos W.M."/>
            <person name="Barrangou R."/>
            <person name="Klaenhammer T.R."/>
            <person name="Caufield P.W."/>
            <person name="Cui Y."/>
            <person name="Zhang H."/>
            <person name="O'Toole P.W."/>
        </authorList>
    </citation>
    <scope>NUCLEOTIDE SEQUENCE [LARGE SCALE GENOMIC DNA]</scope>
    <source>
        <strain evidence="2 3">DSM 4864</strain>
    </source>
</reference>
<dbReference type="InterPro" id="IPR027417">
    <property type="entry name" value="P-loop_NTPase"/>
</dbReference>
<comment type="caution">
    <text evidence="2">The sequence shown here is derived from an EMBL/GenBank/DDBJ whole genome shotgun (WGS) entry which is preliminary data.</text>
</comment>
<dbReference type="Proteomes" id="UP000050973">
    <property type="component" value="Unassembled WGS sequence"/>
</dbReference>
<dbReference type="EMBL" id="AZGE01000025">
    <property type="protein sequence ID" value="KRM14616.1"/>
    <property type="molecule type" value="Genomic_DNA"/>
</dbReference>
<accession>A0A0R1W9H4</accession>
<name>A0A0R1W9H4_9LACO</name>
<evidence type="ECO:0000313" key="3">
    <source>
        <dbReference type="Proteomes" id="UP000050973"/>
    </source>
</evidence>
<evidence type="ECO:0000259" key="1">
    <source>
        <dbReference type="SMART" id="SM00382"/>
    </source>
</evidence>
<dbReference type="PATRIC" id="fig|1423779.3.peg.1038"/>
<dbReference type="Gene3D" id="3.40.50.300">
    <property type="entry name" value="P-loop containing nucleotide triphosphate hydrolases"/>
    <property type="match status" value="2"/>
</dbReference>
<dbReference type="SUPFAM" id="SSF52540">
    <property type="entry name" value="P-loop containing nucleoside triphosphate hydrolases"/>
    <property type="match status" value="1"/>
</dbReference>
<dbReference type="RefSeq" id="WP_235804894.1">
    <property type="nucleotide sequence ID" value="NZ_AZGE01000025.1"/>
</dbReference>
<organism evidence="2 3">
    <name type="scientific">Limosilactobacillus oris DSM 4864</name>
    <dbReference type="NCBI Taxonomy" id="1423779"/>
    <lineage>
        <taxon>Bacteria</taxon>
        <taxon>Bacillati</taxon>
        <taxon>Bacillota</taxon>
        <taxon>Bacilli</taxon>
        <taxon>Lactobacillales</taxon>
        <taxon>Lactobacillaceae</taxon>
        <taxon>Limosilactobacillus</taxon>
    </lineage>
</organism>
<dbReference type="Pfam" id="PF05707">
    <property type="entry name" value="Zot"/>
    <property type="match status" value="1"/>
</dbReference>
<feature type="domain" description="AAA+ ATPase" evidence="1">
    <location>
        <begin position="19"/>
        <end position="339"/>
    </location>
</feature>
<dbReference type="InterPro" id="IPR008571">
    <property type="entry name" value="HerA-like"/>
</dbReference>
<dbReference type="AlphaFoldDB" id="A0A0R1W9H4"/>
<sequence length="385" mass="43145">MSVAMVNQQTGQPVRRPLIARHLLVVGQTGSGKTTTTLALLNELQQTDQTAIILDPTGEYAQLPNAVTYRLGANAYLEAGRLDAGELQEVLGLALPSRLDQQLSRAINALRIQRNLLQQAGPLKKLNRPLAQYQALLNQLSPWARDYDIALLPQQLVEEAVIPFADDRADYSLCGQVYDREQINRDWGLLTELRNRLAGPAFQELFDTQSHPGVAKTELGFVLKMFLRHRSSHRTLVIDLSLLRRYERQQGALISYLLKQVLTDRLDQRDQSQRAVKIVIDEAHRYLPTTEQELSRNGIFQLLREGRKVNLQLILTTQSPLDLPDRLRSQFAQAVVHRLSSQGELVALPVATELTTTGTLAVGEALLLAVGKPSQVVRVQKPDWL</sequence>
<dbReference type="InterPro" id="IPR002789">
    <property type="entry name" value="HerA_central"/>
</dbReference>
<protein>
    <recommendedName>
        <fullName evidence="1">AAA+ ATPase domain-containing protein</fullName>
    </recommendedName>
</protein>
<dbReference type="InterPro" id="IPR003593">
    <property type="entry name" value="AAA+_ATPase"/>
</dbReference>
<dbReference type="InterPro" id="IPR008900">
    <property type="entry name" value="Zot_N"/>
</dbReference>
<gene>
    <name evidence="2" type="ORF">FC49_GL001017</name>
</gene>
<proteinExistence type="predicted"/>
<dbReference type="Pfam" id="PF01935">
    <property type="entry name" value="DUF87"/>
    <property type="match status" value="1"/>
</dbReference>
<dbReference type="SMART" id="SM00382">
    <property type="entry name" value="AAA"/>
    <property type="match status" value="1"/>
</dbReference>